<sequence length="30" mass="3442">MKANLELSAFKNDIMYLMMATLCLFLLLSC</sequence>
<evidence type="ECO:0000256" key="1">
    <source>
        <dbReference type="SAM" id="Phobius"/>
    </source>
</evidence>
<keyword evidence="1" id="KW-1133">Transmembrane helix</keyword>
<keyword evidence="1" id="KW-0472">Membrane</keyword>
<reference evidence="2" key="2">
    <citation type="journal article" date="2015" name="Data Brief">
        <title>Shoot transcriptome of the giant reed, Arundo donax.</title>
        <authorList>
            <person name="Barrero R.A."/>
            <person name="Guerrero F.D."/>
            <person name="Moolhuijzen P."/>
            <person name="Goolsby J.A."/>
            <person name="Tidwell J."/>
            <person name="Bellgard S.E."/>
            <person name="Bellgard M.I."/>
        </authorList>
    </citation>
    <scope>NUCLEOTIDE SEQUENCE</scope>
    <source>
        <tissue evidence="2">Shoot tissue taken approximately 20 cm above the soil surface</tissue>
    </source>
</reference>
<reference evidence="2" key="1">
    <citation type="submission" date="2014-09" db="EMBL/GenBank/DDBJ databases">
        <authorList>
            <person name="Magalhaes I.L.F."/>
            <person name="Oliveira U."/>
            <person name="Santos F.R."/>
            <person name="Vidigal T.H.D.A."/>
            <person name="Brescovit A.D."/>
            <person name="Santos A.J."/>
        </authorList>
    </citation>
    <scope>NUCLEOTIDE SEQUENCE</scope>
    <source>
        <tissue evidence="2">Shoot tissue taken approximately 20 cm above the soil surface</tissue>
    </source>
</reference>
<name>A0A0A9EL83_ARUDO</name>
<organism evidence="2">
    <name type="scientific">Arundo donax</name>
    <name type="common">Giant reed</name>
    <name type="synonym">Donax arundinaceus</name>
    <dbReference type="NCBI Taxonomy" id="35708"/>
    <lineage>
        <taxon>Eukaryota</taxon>
        <taxon>Viridiplantae</taxon>
        <taxon>Streptophyta</taxon>
        <taxon>Embryophyta</taxon>
        <taxon>Tracheophyta</taxon>
        <taxon>Spermatophyta</taxon>
        <taxon>Magnoliopsida</taxon>
        <taxon>Liliopsida</taxon>
        <taxon>Poales</taxon>
        <taxon>Poaceae</taxon>
        <taxon>PACMAD clade</taxon>
        <taxon>Arundinoideae</taxon>
        <taxon>Arundineae</taxon>
        <taxon>Arundo</taxon>
    </lineage>
</organism>
<dbReference type="AlphaFoldDB" id="A0A0A9EL83"/>
<protein>
    <submittedName>
        <fullName evidence="2">Uncharacterized protein</fullName>
    </submittedName>
</protein>
<dbReference type="EMBL" id="GBRH01196401">
    <property type="protein sequence ID" value="JAE01495.1"/>
    <property type="molecule type" value="Transcribed_RNA"/>
</dbReference>
<keyword evidence="1" id="KW-0812">Transmembrane</keyword>
<proteinExistence type="predicted"/>
<feature type="transmembrane region" description="Helical" evidence="1">
    <location>
        <begin position="14"/>
        <end position="29"/>
    </location>
</feature>
<dbReference type="PROSITE" id="PS51257">
    <property type="entry name" value="PROKAR_LIPOPROTEIN"/>
    <property type="match status" value="1"/>
</dbReference>
<evidence type="ECO:0000313" key="2">
    <source>
        <dbReference type="EMBL" id="JAE01495.1"/>
    </source>
</evidence>
<accession>A0A0A9EL83</accession>